<name>A0ABM9E6X6_9HYPH</name>
<reference evidence="1" key="1">
    <citation type="submission" date="2022-03" db="EMBL/GenBank/DDBJ databases">
        <authorList>
            <person name="Brunel B."/>
        </authorList>
    </citation>
    <scope>NUCLEOTIDE SEQUENCE</scope>
    <source>
        <strain evidence="1">STM4922sample</strain>
    </source>
</reference>
<gene>
    <name evidence="1" type="ORF">MES4922_380011</name>
</gene>
<dbReference type="Proteomes" id="UP001152604">
    <property type="component" value="Unassembled WGS sequence"/>
</dbReference>
<evidence type="ECO:0000313" key="2">
    <source>
        <dbReference type="Proteomes" id="UP001152604"/>
    </source>
</evidence>
<keyword evidence="2" id="KW-1185">Reference proteome</keyword>
<evidence type="ECO:0000313" key="1">
    <source>
        <dbReference type="EMBL" id="CAH2404870.1"/>
    </source>
</evidence>
<protein>
    <recommendedName>
        <fullName evidence="3">Transposase</fullName>
    </recommendedName>
</protein>
<comment type="caution">
    <text evidence="1">The sequence shown here is derived from an EMBL/GenBank/DDBJ whole genome shotgun (WGS) entry which is preliminary data.</text>
</comment>
<dbReference type="EMBL" id="CAKXZS010000032">
    <property type="protein sequence ID" value="CAH2404870.1"/>
    <property type="molecule type" value="Genomic_DNA"/>
</dbReference>
<evidence type="ECO:0008006" key="3">
    <source>
        <dbReference type="Google" id="ProtNLM"/>
    </source>
</evidence>
<sequence length="117" mass="12798">MRFIPRDGLTLHRIFPANRLAIVVFPANRLVRVIIPANRLVVTSLASGRVLWLAVRISTPPTGQGNDVANSTPNSRDHQVLLHPFQSTATPKDNLIKLRAGAFGNLTRLDKKAATGE</sequence>
<proteinExistence type="predicted"/>
<organism evidence="1 2">
    <name type="scientific">Mesorhizobium ventifaucium</name>
    <dbReference type="NCBI Taxonomy" id="666020"/>
    <lineage>
        <taxon>Bacteria</taxon>
        <taxon>Pseudomonadati</taxon>
        <taxon>Pseudomonadota</taxon>
        <taxon>Alphaproteobacteria</taxon>
        <taxon>Hyphomicrobiales</taxon>
        <taxon>Phyllobacteriaceae</taxon>
        <taxon>Mesorhizobium</taxon>
    </lineage>
</organism>
<accession>A0ABM9E6X6</accession>